<evidence type="ECO:0000259" key="3">
    <source>
        <dbReference type="Pfam" id="PF02769"/>
    </source>
</evidence>
<dbReference type="Pfam" id="PF00586">
    <property type="entry name" value="AIRS"/>
    <property type="match status" value="1"/>
</dbReference>
<dbReference type="InterPro" id="IPR011854">
    <property type="entry name" value="HypE"/>
</dbReference>
<dbReference type="EMBL" id="FNCV01000005">
    <property type="protein sequence ID" value="SDH27211.1"/>
    <property type="molecule type" value="Genomic_DNA"/>
</dbReference>
<dbReference type="NCBIfam" id="TIGR02124">
    <property type="entry name" value="hypE"/>
    <property type="match status" value="1"/>
</dbReference>
<evidence type="ECO:0000259" key="2">
    <source>
        <dbReference type="Pfam" id="PF00586"/>
    </source>
</evidence>
<accession>A0A1G8B257</accession>
<dbReference type="SUPFAM" id="SSF56042">
    <property type="entry name" value="PurM C-terminal domain-like"/>
    <property type="match status" value="1"/>
</dbReference>
<keyword evidence="5" id="KW-1185">Reference proteome</keyword>
<evidence type="ECO:0000256" key="1">
    <source>
        <dbReference type="ARBA" id="ARBA00006243"/>
    </source>
</evidence>
<protein>
    <submittedName>
        <fullName evidence="4">Hydrogenase expression/formation protein HypE</fullName>
    </submittedName>
</protein>
<dbReference type="InterPro" id="IPR036921">
    <property type="entry name" value="PurM-like_N_sf"/>
</dbReference>
<evidence type="ECO:0000313" key="5">
    <source>
        <dbReference type="Proteomes" id="UP000217076"/>
    </source>
</evidence>
<dbReference type="Gene3D" id="3.90.650.10">
    <property type="entry name" value="PurM-like C-terminal domain"/>
    <property type="match status" value="1"/>
</dbReference>
<dbReference type="CDD" id="cd02197">
    <property type="entry name" value="HypE"/>
    <property type="match status" value="1"/>
</dbReference>
<gene>
    <name evidence="4" type="ORF">SAMN05421742_105182</name>
</gene>
<dbReference type="AlphaFoldDB" id="A0A1G8B257"/>
<dbReference type="InterPro" id="IPR010918">
    <property type="entry name" value="PurM-like_C_dom"/>
</dbReference>
<name>A0A1G8B257_9PROT</name>
<organism evidence="4 5">
    <name type="scientific">Roseospirillum parvum</name>
    <dbReference type="NCBI Taxonomy" id="83401"/>
    <lineage>
        <taxon>Bacteria</taxon>
        <taxon>Pseudomonadati</taxon>
        <taxon>Pseudomonadota</taxon>
        <taxon>Alphaproteobacteria</taxon>
        <taxon>Rhodospirillales</taxon>
        <taxon>Rhodospirillaceae</taxon>
        <taxon>Roseospirillum</taxon>
    </lineage>
</organism>
<dbReference type="Gene3D" id="3.30.1330.10">
    <property type="entry name" value="PurM-like, N-terminal domain"/>
    <property type="match status" value="1"/>
</dbReference>
<feature type="domain" description="PurM-like N-terminal" evidence="2">
    <location>
        <begin position="50"/>
        <end position="163"/>
    </location>
</feature>
<dbReference type="InterPro" id="IPR016188">
    <property type="entry name" value="PurM-like_N"/>
</dbReference>
<reference evidence="5" key="1">
    <citation type="submission" date="2016-10" db="EMBL/GenBank/DDBJ databases">
        <authorList>
            <person name="Varghese N."/>
            <person name="Submissions S."/>
        </authorList>
    </citation>
    <scope>NUCLEOTIDE SEQUENCE [LARGE SCALE GENOMIC DNA]</scope>
    <source>
        <strain evidence="5">930I</strain>
    </source>
</reference>
<dbReference type="Pfam" id="PF02769">
    <property type="entry name" value="AIRS_C"/>
    <property type="match status" value="1"/>
</dbReference>
<proteinExistence type="inferred from homology"/>
<sequence>MAATMTPHGPPLDLTHGRVEMSHGAGGRAMAQLIDQLFAAAFANPLLAQGNDQAVFTPPPGRLALATDTYVIRPRRFPGGDIGSLAVHGTVNDLAMGGAEPLYLTAGFVLEEGLPLGELAAIVKSMAAAASAAGVAIVTGDTKVVEHGHGDGVYINTAGLGVIRDPGLDLSGANARPGDAVLVSGTLGDHGMAVMAEREGLAFDPPLLSDSAPLGGLVAALLAAVPETRTLRDPTRGGLAATLNELAAQSGVGMVLEEAALPIRPGVRGACELLGIEPVNVANEGKLVAIVPAARAEAALAALKAHPLGREAALIGHVTDDAARRVEMVTTLGGRRVIDWLAGEQLPRIC</sequence>
<feature type="domain" description="PurM-like C-terminal" evidence="3">
    <location>
        <begin position="176"/>
        <end position="325"/>
    </location>
</feature>
<dbReference type="Proteomes" id="UP000217076">
    <property type="component" value="Unassembled WGS sequence"/>
</dbReference>
<evidence type="ECO:0000313" key="4">
    <source>
        <dbReference type="EMBL" id="SDH27211.1"/>
    </source>
</evidence>
<dbReference type="InterPro" id="IPR036676">
    <property type="entry name" value="PurM-like_C_sf"/>
</dbReference>
<dbReference type="PANTHER" id="PTHR30303:SF0">
    <property type="entry name" value="CARBAMOYL DEHYDRATASE HYPE"/>
    <property type="match status" value="1"/>
</dbReference>
<comment type="similarity">
    <text evidence="1">Belongs to the HypE family.</text>
</comment>
<dbReference type="SUPFAM" id="SSF55326">
    <property type="entry name" value="PurM N-terminal domain-like"/>
    <property type="match status" value="1"/>
</dbReference>
<dbReference type="GO" id="GO:0051604">
    <property type="term" value="P:protein maturation"/>
    <property type="evidence" value="ECO:0007669"/>
    <property type="project" value="TreeGrafter"/>
</dbReference>
<dbReference type="PANTHER" id="PTHR30303">
    <property type="entry name" value="HYDROGENASE ISOENZYMES FORMATION PROTEIN HYPE"/>
    <property type="match status" value="1"/>
</dbReference>
<dbReference type="PIRSF" id="PIRSF005644">
    <property type="entry name" value="Hdrgns_mtr_HypE"/>
    <property type="match status" value="1"/>
</dbReference>
<dbReference type="STRING" id="83401.SAMN05421742_105182"/>